<evidence type="ECO:0000259" key="3">
    <source>
        <dbReference type="Pfam" id="PF13936"/>
    </source>
</evidence>
<organism evidence="5 6">
    <name type="scientific">Daphnia galeata</name>
    <dbReference type="NCBI Taxonomy" id="27404"/>
    <lineage>
        <taxon>Eukaryota</taxon>
        <taxon>Metazoa</taxon>
        <taxon>Ecdysozoa</taxon>
        <taxon>Arthropoda</taxon>
        <taxon>Crustacea</taxon>
        <taxon>Branchiopoda</taxon>
        <taxon>Diplostraca</taxon>
        <taxon>Cladocera</taxon>
        <taxon>Anomopoda</taxon>
        <taxon>Daphniidae</taxon>
        <taxon>Daphnia</taxon>
    </lineage>
</organism>
<feature type="domain" description="Transposase IS30-like HTH" evidence="3">
    <location>
        <begin position="8"/>
        <end position="44"/>
    </location>
</feature>
<dbReference type="GO" id="GO:0003677">
    <property type="term" value="F:DNA binding"/>
    <property type="evidence" value="ECO:0007669"/>
    <property type="project" value="InterPro"/>
</dbReference>
<dbReference type="SUPFAM" id="SSF46689">
    <property type="entry name" value="Homeodomain-like"/>
    <property type="match status" value="1"/>
</dbReference>
<dbReference type="Proteomes" id="UP000789390">
    <property type="component" value="Unassembled WGS sequence"/>
</dbReference>
<sequence>MFRENPNKKLSLAERGAIVALTNSGLGVREIARQLGISPATVGRWQFRFLETGDILRREGSGRPRVTTPLQDLRLLRVVLNKPITTSKEIADTADVDVSRQTIVRRLKAVNRIPRRAVRKFFLSPQHIEDRFEFAALHAYRDAQWWRSVIFTDKKTFG</sequence>
<dbReference type="GO" id="GO:0005634">
    <property type="term" value="C:nucleus"/>
    <property type="evidence" value="ECO:0007669"/>
    <property type="project" value="UniProtKB-SubCell"/>
</dbReference>
<accession>A0A8J2RAR8</accession>
<protein>
    <recommendedName>
        <fullName evidence="7">Transposase Tc1-like domain-containing protein</fullName>
    </recommendedName>
</protein>
<dbReference type="EMBL" id="CAKKLH010000011">
    <property type="protein sequence ID" value="CAH0098917.1"/>
    <property type="molecule type" value="Genomic_DNA"/>
</dbReference>
<evidence type="ECO:0000256" key="1">
    <source>
        <dbReference type="ARBA" id="ARBA00004123"/>
    </source>
</evidence>
<gene>
    <name evidence="4" type="ORF">DGAL_LOCUS1025</name>
    <name evidence="5" type="ORF">DGAL_LOCUS1027</name>
</gene>
<feature type="domain" description="Transposase Tc1-like" evidence="2">
    <location>
        <begin position="74"/>
        <end position="138"/>
    </location>
</feature>
<name>A0A8J2RAR8_9CRUS</name>
<reference evidence="5" key="1">
    <citation type="submission" date="2021-11" db="EMBL/GenBank/DDBJ databases">
        <authorList>
            <person name="Schell T."/>
        </authorList>
    </citation>
    <scope>NUCLEOTIDE SEQUENCE</scope>
    <source>
        <strain evidence="5">M5</strain>
    </source>
</reference>
<comment type="subcellular location">
    <subcellularLocation>
        <location evidence="1">Nucleus</location>
    </subcellularLocation>
</comment>
<dbReference type="InterPro" id="IPR002492">
    <property type="entry name" value="Transposase_Tc1-like"/>
</dbReference>
<dbReference type="EMBL" id="CAKKLH010000011">
    <property type="protein sequence ID" value="CAH0098919.1"/>
    <property type="molecule type" value="Genomic_DNA"/>
</dbReference>
<evidence type="ECO:0000313" key="5">
    <source>
        <dbReference type="EMBL" id="CAH0098919.1"/>
    </source>
</evidence>
<dbReference type="InterPro" id="IPR009057">
    <property type="entry name" value="Homeodomain-like_sf"/>
</dbReference>
<dbReference type="Gene3D" id="1.10.10.10">
    <property type="entry name" value="Winged helix-like DNA-binding domain superfamily/Winged helix DNA-binding domain"/>
    <property type="match status" value="1"/>
</dbReference>
<evidence type="ECO:0000313" key="4">
    <source>
        <dbReference type="EMBL" id="CAH0098917.1"/>
    </source>
</evidence>
<dbReference type="OrthoDB" id="6376364at2759"/>
<dbReference type="Pfam" id="PF13936">
    <property type="entry name" value="HTH_38"/>
    <property type="match status" value="1"/>
</dbReference>
<keyword evidence="6" id="KW-1185">Reference proteome</keyword>
<evidence type="ECO:0000259" key="2">
    <source>
        <dbReference type="Pfam" id="PF01498"/>
    </source>
</evidence>
<proteinExistence type="predicted"/>
<dbReference type="InterPro" id="IPR036388">
    <property type="entry name" value="WH-like_DNA-bd_sf"/>
</dbReference>
<dbReference type="GO" id="GO:0015074">
    <property type="term" value="P:DNA integration"/>
    <property type="evidence" value="ECO:0007669"/>
    <property type="project" value="InterPro"/>
</dbReference>
<dbReference type="GO" id="GO:0006313">
    <property type="term" value="P:DNA transposition"/>
    <property type="evidence" value="ECO:0007669"/>
    <property type="project" value="InterPro"/>
</dbReference>
<evidence type="ECO:0000313" key="6">
    <source>
        <dbReference type="Proteomes" id="UP000789390"/>
    </source>
</evidence>
<evidence type="ECO:0008006" key="7">
    <source>
        <dbReference type="Google" id="ProtNLM"/>
    </source>
</evidence>
<dbReference type="InterPro" id="IPR025246">
    <property type="entry name" value="IS30-like_HTH"/>
</dbReference>
<comment type="caution">
    <text evidence="5">The sequence shown here is derived from an EMBL/GenBank/DDBJ whole genome shotgun (WGS) entry which is preliminary data.</text>
</comment>
<dbReference type="Pfam" id="PF01498">
    <property type="entry name" value="HTH_Tnp_Tc3_2"/>
    <property type="match status" value="1"/>
</dbReference>
<dbReference type="AlphaFoldDB" id="A0A8J2RAR8"/>